<comment type="caution">
    <text evidence="4">The sequence shown here is derived from an EMBL/GenBank/DDBJ whole genome shotgun (WGS) entry which is preliminary data.</text>
</comment>
<evidence type="ECO:0000313" key="4">
    <source>
        <dbReference type="EMBL" id="MCZ8516227.1"/>
    </source>
</evidence>
<sequence length="155" mass="18022">MATKTVKKDLEQTLTELLNRQVANWAVLYIKLHQHHFYVKGPGFYDLHIKFEELYKEADLYFDELAERILTLDGEPLSTMKEYLEATSIQEMQPLASAEEMVKEVIRDFTTVIDEIGETMNAAESRGDDGTCDMLLKIRTALEKHVWMLRSYISK</sequence>
<dbReference type="InterPro" id="IPR009078">
    <property type="entry name" value="Ferritin-like_SF"/>
</dbReference>
<accession>A0ABT4QH93</accession>
<reference evidence="4 5" key="1">
    <citation type="submission" date="2022-12" db="EMBL/GenBank/DDBJ databases">
        <title>Draft genome sequence of Paenibacillus sp. dW9.</title>
        <authorList>
            <person name="Choi E.-W."/>
            <person name="Kim D.-U."/>
        </authorList>
    </citation>
    <scope>NUCLEOTIDE SEQUENCE [LARGE SCALE GENOMIC DNA]</scope>
    <source>
        <strain evidence="5">dW9</strain>
    </source>
</reference>
<keyword evidence="5" id="KW-1185">Reference proteome</keyword>
<dbReference type="EMBL" id="JAQAGZ010000022">
    <property type="protein sequence ID" value="MCZ8516227.1"/>
    <property type="molecule type" value="Genomic_DNA"/>
</dbReference>
<dbReference type="Proteomes" id="UP001527882">
    <property type="component" value="Unassembled WGS sequence"/>
</dbReference>
<dbReference type="PROSITE" id="PS00819">
    <property type="entry name" value="DPS_2"/>
    <property type="match status" value="1"/>
</dbReference>
<protein>
    <submittedName>
        <fullName evidence="4">DNA starvation/stationary phase protection protein</fullName>
    </submittedName>
</protein>
<dbReference type="Gene3D" id="1.20.1260.10">
    <property type="match status" value="1"/>
</dbReference>
<dbReference type="RefSeq" id="WP_269884760.1">
    <property type="nucleotide sequence ID" value="NZ_JAQAGZ010000022.1"/>
</dbReference>
<proteinExistence type="inferred from homology"/>
<dbReference type="CDD" id="cd01043">
    <property type="entry name" value="DPS"/>
    <property type="match status" value="1"/>
</dbReference>
<dbReference type="PANTHER" id="PTHR42932:SF1">
    <property type="entry name" value="GENERAL STRESS PROTEIN 20U"/>
    <property type="match status" value="1"/>
</dbReference>
<dbReference type="PROSITE" id="PS00818">
    <property type="entry name" value="DPS_1"/>
    <property type="match status" value="1"/>
</dbReference>
<dbReference type="InterPro" id="IPR002177">
    <property type="entry name" value="DPS_DNA-bd"/>
</dbReference>
<name>A0ABT4QH93_9BACL</name>
<dbReference type="InterPro" id="IPR008331">
    <property type="entry name" value="Ferritin_DPS_dom"/>
</dbReference>
<dbReference type="SUPFAM" id="SSF47240">
    <property type="entry name" value="Ferritin-like"/>
    <property type="match status" value="1"/>
</dbReference>
<evidence type="ECO:0000313" key="5">
    <source>
        <dbReference type="Proteomes" id="UP001527882"/>
    </source>
</evidence>
<dbReference type="InterPro" id="IPR012347">
    <property type="entry name" value="Ferritin-like"/>
</dbReference>
<evidence type="ECO:0000256" key="2">
    <source>
        <dbReference type="RuleBase" id="RU003875"/>
    </source>
</evidence>
<gene>
    <name evidence="4" type="ORF">O9H85_28300</name>
</gene>
<dbReference type="PANTHER" id="PTHR42932">
    <property type="entry name" value="GENERAL STRESS PROTEIN 20U"/>
    <property type="match status" value="1"/>
</dbReference>
<dbReference type="PIRSF" id="PIRSF005900">
    <property type="entry name" value="Dps"/>
    <property type="match status" value="1"/>
</dbReference>
<dbReference type="Pfam" id="PF00210">
    <property type="entry name" value="Ferritin"/>
    <property type="match status" value="1"/>
</dbReference>
<organism evidence="4 5">
    <name type="scientific">Paenibacillus gyeongsangnamensis</name>
    <dbReference type="NCBI Taxonomy" id="3388067"/>
    <lineage>
        <taxon>Bacteria</taxon>
        <taxon>Bacillati</taxon>
        <taxon>Bacillota</taxon>
        <taxon>Bacilli</taxon>
        <taxon>Bacillales</taxon>
        <taxon>Paenibacillaceae</taxon>
        <taxon>Paenibacillus</taxon>
    </lineage>
</organism>
<evidence type="ECO:0000256" key="1">
    <source>
        <dbReference type="ARBA" id="ARBA00009497"/>
    </source>
</evidence>
<feature type="domain" description="Ferritin/DPS" evidence="3">
    <location>
        <begin position="16"/>
        <end position="155"/>
    </location>
</feature>
<evidence type="ECO:0000259" key="3">
    <source>
        <dbReference type="Pfam" id="PF00210"/>
    </source>
</evidence>
<dbReference type="InterPro" id="IPR023188">
    <property type="entry name" value="DPS_DNA-bd_CS"/>
</dbReference>
<dbReference type="PRINTS" id="PR01346">
    <property type="entry name" value="HELNAPAPROT"/>
</dbReference>
<comment type="similarity">
    <text evidence="1 2">Belongs to the Dps family.</text>
</comment>